<feature type="transmembrane region" description="Helical" evidence="8">
    <location>
        <begin position="195"/>
        <end position="213"/>
    </location>
</feature>
<name>A0A9X2H0Z7_9MICO</name>
<dbReference type="InterPro" id="IPR052017">
    <property type="entry name" value="TSUP"/>
</dbReference>
<feature type="transmembrane region" description="Helical" evidence="8">
    <location>
        <begin position="32"/>
        <end position="57"/>
    </location>
</feature>
<dbReference type="Pfam" id="PF01925">
    <property type="entry name" value="TauE"/>
    <property type="match status" value="1"/>
</dbReference>
<evidence type="ECO:0000313" key="10">
    <source>
        <dbReference type="Proteomes" id="UP001139722"/>
    </source>
</evidence>
<dbReference type="InterPro" id="IPR002781">
    <property type="entry name" value="TM_pro_TauE-like"/>
</dbReference>
<organism evidence="9 10">
    <name type="scientific">Agromyces terreus</name>
    <dbReference type="NCBI Taxonomy" id="424795"/>
    <lineage>
        <taxon>Bacteria</taxon>
        <taxon>Bacillati</taxon>
        <taxon>Actinomycetota</taxon>
        <taxon>Actinomycetes</taxon>
        <taxon>Micrococcales</taxon>
        <taxon>Microbacteriaceae</taxon>
        <taxon>Agromyces</taxon>
    </lineage>
</organism>
<protein>
    <recommendedName>
        <fullName evidence="8">Probable membrane transporter protein</fullName>
    </recommendedName>
</protein>
<evidence type="ECO:0000256" key="7">
    <source>
        <dbReference type="ARBA" id="ARBA00023136"/>
    </source>
</evidence>
<evidence type="ECO:0000256" key="1">
    <source>
        <dbReference type="ARBA" id="ARBA00004651"/>
    </source>
</evidence>
<evidence type="ECO:0000313" key="9">
    <source>
        <dbReference type="EMBL" id="MCP2370608.1"/>
    </source>
</evidence>
<dbReference type="PANTHER" id="PTHR30269:SF37">
    <property type="entry name" value="MEMBRANE TRANSPORTER PROTEIN"/>
    <property type="match status" value="1"/>
</dbReference>
<reference evidence="9" key="1">
    <citation type="submission" date="2022-06" db="EMBL/GenBank/DDBJ databases">
        <title>Sequencing the genomes of 1000 actinobacteria strains.</title>
        <authorList>
            <person name="Klenk H.-P."/>
        </authorList>
    </citation>
    <scope>NUCLEOTIDE SEQUENCE</scope>
    <source>
        <strain evidence="9">DSM 22016</strain>
    </source>
</reference>
<comment type="caution">
    <text evidence="9">The sequence shown here is derived from an EMBL/GenBank/DDBJ whole genome shotgun (WGS) entry which is preliminary data.</text>
</comment>
<feature type="transmembrane region" description="Helical" evidence="8">
    <location>
        <begin position="126"/>
        <end position="153"/>
    </location>
</feature>
<evidence type="ECO:0000256" key="8">
    <source>
        <dbReference type="RuleBase" id="RU363041"/>
    </source>
</evidence>
<evidence type="ECO:0000256" key="5">
    <source>
        <dbReference type="ARBA" id="ARBA00022692"/>
    </source>
</evidence>
<keyword evidence="4 8" id="KW-1003">Cell membrane</keyword>
<keyword evidence="10" id="KW-1185">Reference proteome</keyword>
<dbReference type="OrthoDB" id="3872971at2"/>
<keyword evidence="3" id="KW-0813">Transport</keyword>
<accession>A0A9X2H0Z7</accession>
<gene>
    <name evidence="9" type="ORF">BJ978_001284</name>
</gene>
<evidence type="ECO:0000256" key="2">
    <source>
        <dbReference type="ARBA" id="ARBA00009142"/>
    </source>
</evidence>
<comment type="subcellular location">
    <subcellularLocation>
        <location evidence="1 8">Cell membrane</location>
        <topology evidence="1 8">Multi-pass membrane protein</topology>
    </subcellularLocation>
</comment>
<comment type="similarity">
    <text evidence="2 8">Belongs to the 4-toluene sulfonate uptake permease (TSUP) (TC 2.A.102) family.</text>
</comment>
<feature type="transmembrane region" description="Helical" evidence="8">
    <location>
        <begin position="69"/>
        <end position="89"/>
    </location>
</feature>
<keyword evidence="5 8" id="KW-0812">Transmembrane</keyword>
<evidence type="ECO:0000256" key="3">
    <source>
        <dbReference type="ARBA" id="ARBA00022448"/>
    </source>
</evidence>
<dbReference type="EMBL" id="JAMZDY010000001">
    <property type="protein sequence ID" value="MCP2370608.1"/>
    <property type="molecule type" value="Genomic_DNA"/>
</dbReference>
<dbReference type="AlphaFoldDB" id="A0A9X2H0Z7"/>
<sequence>MLLAAVAVSVLVGAFAQRVTGMGFALVASPALVILLGPFDGVIVVNLCAVVSSILILPRVWRFIEWGRFGLLVVPALVGTVAGALVAAHVPGAQLQVVIGVLVIAALTVTLLVTRSERTARGWPPAVIAGGASGVMNAAAGVGGPALSVYAVATRWAQSGFAATAQPYFVVIGTASLVLKLGQTGWAVPGLEPGAWPWIVVALLAGLGLAELLHRRIPHHAARIAVIAIAYLGGAAALVDGALELWG</sequence>
<feature type="transmembrane region" description="Helical" evidence="8">
    <location>
        <begin position="95"/>
        <end position="114"/>
    </location>
</feature>
<dbReference type="PANTHER" id="PTHR30269">
    <property type="entry name" value="TRANSMEMBRANE PROTEIN YFCA"/>
    <property type="match status" value="1"/>
</dbReference>
<evidence type="ECO:0000256" key="6">
    <source>
        <dbReference type="ARBA" id="ARBA00022989"/>
    </source>
</evidence>
<keyword evidence="6 8" id="KW-1133">Transmembrane helix</keyword>
<evidence type="ECO:0000256" key="4">
    <source>
        <dbReference type="ARBA" id="ARBA00022475"/>
    </source>
</evidence>
<feature type="transmembrane region" description="Helical" evidence="8">
    <location>
        <begin position="220"/>
        <end position="239"/>
    </location>
</feature>
<keyword evidence="7 8" id="KW-0472">Membrane</keyword>
<dbReference type="GO" id="GO:0005886">
    <property type="term" value="C:plasma membrane"/>
    <property type="evidence" value="ECO:0007669"/>
    <property type="project" value="UniProtKB-SubCell"/>
</dbReference>
<dbReference type="RefSeq" id="WP_156998258.1">
    <property type="nucleotide sequence ID" value="NZ_BAAANU010000007.1"/>
</dbReference>
<dbReference type="Proteomes" id="UP001139722">
    <property type="component" value="Unassembled WGS sequence"/>
</dbReference>
<proteinExistence type="inferred from homology"/>